<dbReference type="EMBL" id="VRKQ01000010">
    <property type="protein sequence ID" value="TXG37024.1"/>
    <property type="molecule type" value="Genomic_DNA"/>
</dbReference>
<proteinExistence type="predicted"/>
<evidence type="ECO:0000313" key="2">
    <source>
        <dbReference type="EMBL" id="TXG37024.1"/>
    </source>
</evidence>
<comment type="caution">
    <text evidence="2">The sequence shown here is derived from an EMBL/GenBank/DDBJ whole genome shotgun (WGS) entry which is preliminary data.</text>
</comment>
<name>A0A5C7GHI3_9FLAO</name>
<dbReference type="AlphaFoldDB" id="A0A5C7GHI3"/>
<keyword evidence="3" id="KW-1185">Reference proteome</keyword>
<dbReference type="Gene3D" id="1.20.120.450">
    <property type="entry name" value="dinb family like domain"/>
    <property type="match status" value="1"/>
</dbReference>
<accession>A0A5C7GHI3</accession>
<dbReference type="InterPro" id="IPR024775">
    <property type="entry name" value="DinB-like"/>
</dbReference>
<organism evidence="2 3">
    <name type="scientific">Seonamhaeicola maritimus</name>
    <dbReference type="NCBI Taxonomy" id="2591822"/>
    <lineage>
        <taxon>Bacteria</taxon>
        <taxon>Pseudomonadati</taxon>
        <taxon>Bacteroidota</taxon>
        <taxon>Flavobacteriia</taxon>
        <taxon>Flavobacteriales</taxon>
        <taxon>Flavobacteriaceae</taxon>
    </lineage>
</organism>
<feature type="domain" description="DinB-like" evidence="1">
    <location>
        <begin position="9"/>
        <end position="144"/>
    </location>
</feature>
<dbReference type="Pfam" id="PF12867">
    <property type="entry name" value="DinB_2"/>
    <property type="match status" value="1"/>
</dbReference>
<dbReference type="Proteomes" id="UP000321080">
    <property type="component" value="Unassembled WGS sequence"/>
</dbReference>
<dbReference type="OrthoDB" id="4295522at2"/>
<dbReference type="InterPro" id="IPR034660">
    <property type="entry name" value="DinB/YfiT-like"/>
</dbReference>
<sequence>MAFPLDVLQSTRKSFKRILEKLSLEALNKIPKGFSNNIIWNIGHIVVTEQLLAYRLSGLPTMVSDELIEKYKKGTKPEGSVSQEEVNLIKGLLETTIEKTAKDYQKDAFKNFNEYTVSTTGNTLINIDDSLEFILFHEGMHLGYVLSMLKLVK</sequence>
<evidence type="ECO:0000259" key="1">
    <source>
        <dbReference type="Pfam" id="PF12867"/>
    </source>
</evidence>
<gene>
    <name evidence="2" type="ORF">FUA22_10680</name>
</gene>
<protein>
    <submittedName>
        <fullName evidence="2">DinB family protein</fullName>
    </submittedName>
</protein>
<evidence type="ECO:0000313" key="3">
    <source>
        <dbReference type="Proteomes" id="UP000321080"/>
    </source>
</evidence>
<reference evidence="2 3" key="1">
    <citation type="submission" date="2019-08" db="EMBL/GenBank/DDBJ databases">
        <title>Seonamhaeicola sediminis sp. nov., isolated from marine sediment.</title>
        <authorList>
            <person name="Cao W.R."/>
        </authorList>
    </citation>
    <scope>NUCLEOTIDE SEQUENCE [LARGE SCALE GENOMIC DNA]</scope>
    <source>
        <strain evidence="2 3">1505</strain>
    </source>
</reference>
<dbReference type="RefSeq" id="WP_147768142.1">
    <property type="nucleotide sequence ID" value="NZ_VRKQ01000010.1"/>
</dbReference>
<dbReference type="SUPFAM" id="SSF109854">
    <property type="entry name" value="DinB/YfiT-like putative metalloenzymes"/>
    <property type="match status" value="1"/>
</dbReference>